<sequence>MTFEDSIKVPKPAKGAPRGIISEKQAEESLALAAKAFGESRFGLLRSERRAGVVSLVYGLNGRALDAKALAYELNN</sequence>
<evidence type="ECO:0000313" key="1">
    <source>
        <dbReference type="EMBL" id="PAQ09549.1"/>
    </source>
</evidence>
<protein>
    <submittedName>
        <fullName evidence="1">Uncharacterized protein</fullName>
    </submittedName>
</protein>
<dbReference type="OrthoDB" id="9908514at2"/>
<keyword evidence="2" id="KW-1185">Reference proteome</keyword>
<organism evidence="1 2">
    <name type="scientific">Mesorhizobium temperatum</name>
    <dbReference type="NCBI Taxonomy" id="241416"/>
    <lineage>
        <taxon>Bacteria</taxon>
        <taxon>Pseudomonadati</taxon>
        <taxon>Pseudomonadota</taxon>
        <taxon>Alphaproteobacteria</taxon>
        <taxon>Hyphomicrobiales</taxon>
        <taxon>Phyllobacteriaceae</taxon>
        <taxon>Mesorhizobium</taxon>
    </lineage>
</organism>
<dbReference type="EMBL" id="NPKJ01000041">
    <property type="protein sequence ID" value="PAQ09549.1"/>
    <property type="molecule type" value="Genomic_DNA"/>
</dbReference>
<comment type="caution">
    <text evidence="1">The sequence shown here is derived from an EMBL/GenBank/DDBJ whole genome shotgun (WGS) entry which is preliminary data.</text>
</comment>
<dbReference type="RefSeq" id="WP_095493048.1">
    <property type="nucleotide sequence ID" value="NZ_NPKJ01000041.1"/>
</dbReference>
<dbReference type="AlphaFoldDB" id="A0A271LN76"/>
<reference evidence="1 2" key="1">
    <citation type="submission" date="2017-08" db="EMBL/GenBank/DDBJ databases">
        <title>Mesorhizobium wenxinae sp. nov., a novel rhizobial species isolated from root nodules of chickpea (Cicer arietinum L.).</title>
        <authorList>
            <person name="Zhang J."/>
        </authorList>
    </citation>
    <scope>NUCLEOTIDE SEQUENCE [LARGE SCALE GENOMIC DNA]</scope>
    <source>
        <strain evidence="1 2">SDW018</strain>
    </source>
</reference>
<proteinExistence type="predicted"/>
<gene>
    <name evidence="1" type="ORF">CIT26_13580</name>
</gene>
<name>A0A271LN76_9HYPH</name>
<evidence type="ECO:0000313" key="2">
    <source>
        <dbReference type="Proteomes" id="UP000216442"/>
    </source>
</evidence>
<accession>A0A271LN76</accession>
<dbReference type="Proteomes" id="UP000216442">
    <property type="component" value="Unassembled WGS sequence"/>
</dbReference>